<evidence type="ECO:0000313" key="1">
    <source>
        <dbReference type="EMBL" id="KAI0305549.1"/>
    </source>
</evidence>
<protein>
    <submittedName>
        <fullName evidence="1">Uncharacterized protein</fullName>
    </submittedName>
</protein>
<proteinExistence type="predicted"/>
<dbReference type="Proteomes" id="UP001203297">
    <property type="component" value="Unassembled WGS sequence"/>
</dbReference>
<dbReference type="EMBL" id="WTXG01000005">
    <property type="protein sequence ID" value="KAI0305549.1"/>
    <property type="molecule type" value="Genomic_DNA"/>
</dbReference>
<sequence length="157" mass="18052">MPSTSLTTPPDLPHYATSPSPVISQVRSFPTHSWGRHRFHQPASIYNTSPNLYSHASFYHYHHHRQQQPEREEHVPAERILIPSNPAATVRDQRAILSTAQHFSSMSRHPAWHILATRNGIPMVLLQTHRPRTPRPPLHHWSCIKCGYWNASTVELS</sequence>
<comment type="caution">
    <text evidence="1">The sequence shown here is derived from an EMBL/GenBank/DDBJ whole genome shotgun (WGS) entry which is preliminary data.</text>
</comment>
<keyword evidence="2" id="KW-1185">Reference proteome</keyword>
<accession>A0AAD4QQV3</accession>
<reference evidence="1" key="1">
    <citation type="journal article" date="2022" name="New Phytol.">
        <title>Evolutionary transition to the ectomycorrhizal habit in the genomes of a hyperdiverse lineage of mushroom-forming fungi.</title>
        <authorList>
            <person name="Looney B."/>
            <person name="Miyauchi S."/>
            <person name="Morin E."/>
            <person name="Drula E."/>
            <person name="Courty P.E."/>
            <person name="Kohler A."/>
            <person name="Kuo A."/>
            <person name="LaButti K."/>
            <person name="Pangilinan J."/>
            <person name="Lipzen A."/>
            <person name="Riley R."/>
            <person name="Andreopoulos W."/>
            <person name="He G."/>
            <person name="Johnson J."/>
            <person name="Nolan M."/>
            <person name="Tritt A."/>
            <person name="Barry K.W."/>
            <person name="Grigoriev I.V."/>
            <person name="Nagy L.G."/>
            <person name="Hibbett D."/>
            <person name="Henrissat B."/>
            <person name="Matheny P.B."/>
            <person name="Labbe J."/>
            <person name="Martin F.M."/>
        </authorList>
    </citation>
    <scope>NUCLEOTIDE SEQUENCE</scope>
    <source>
        <strain evidence="1">BPL690</strain>
    </source>
</reference>
<gene>
    <name evidence="1" type="ORF">B0F90DRAFT_1073159</name>
</gene>
<organism evidence="1 2">
    <name type="scientific">Multifurca ochricompacta</name>
    <dbReference type="NCBI Taxonomy" id="376703"/>
    <lineage>
        <taxon>Eukaryota</taxon>
        <taxon>Fungi</taxon>
        <taxon>Dikarya</taxon>
        <taxon>Basidiomycota</taxon>
        <taxon>Agaricomycotina</taxon>
        <taxon>Agaricomycetes</taxon>
        <taxon>Russulales</taxon>
        <taxon>Russulaceae</taxon>
        <taxon>Multifurca</taxon>
    </lineage>
</organism>
<name>A0AAD4QQV3_9AGAM</name>
<evidence type="ECO:0000313" key="2">
    <source>
        <dbReference type="Proteomes" id="UP001203297"/>
    </source>
</evidence>
<dbReference type="AlphaFoldDB" id="A0AAD4QQV3"/>